<comment type="caution">
    <text evidence="2">The sequence shown here is derived from an EMBL/GenBank/DDBJ whole genome shotgun (WGS) entry which is preliminary data.</text>
</comment>
<dbReference type="OrthoDB" id="9779233at2"/>
<feature type="transmembrane region" description="Helical" evidence="1">
    <location>
        <begin position="22"/>
        <end position="47"/>
    </location>
</feature>
<dbReference type="Proteomes" id="UP000253420">
    <property type="component" value="Unassembled WGS sequence"/>
</dbReference>
<protein>
    <submittedName>
        <fullName evidence="2">Uncharacterized protein</fullName>
    </submittedName>
</protein>
<dbReference type="EMBL" id="QOZG01000029">
    <property type="protein sequence ID" value="RCS21521.1"/>
    <property type="molecule type" value="Genomic_DNA"/>
</dbReference>
<keyword evidence="1" id="KW-1133">Transmembrane helix</keyword>
<dbReference type="AlphaFoldDB" id="A0A368JX42"/>
<reference evidence="2 3" key="1">
    <citation type="submission" date="2018-07" db="EMBL/GenBank/DDBJ databases">
        <title>The draft genome of Phyllobacterium salinisoli.</title>
        <authorList>
            <person name="Liu L."/>
            <person name="Li L."/>
            <person name="Zhang X."/>
            <person name="Liang L."/>
        </authorList>
    </citation>
    <scope>NUCLEOTIDE SEQUENCE [LARGE SCALE GENOMIC DNA]</scope>
    <source>
        <strain evidence="2 3">LLAN61</strain>
    </source>
</reference>
<gene>
    <name evidence="2" type="ORF">DUT91_23585</name>
</gene>
<dbReference type="RefSeq" id="WP_114442856.1">
    <property type="nucleotide sequence ID" value="NZ_QOZG01000029.1"/>
</dbReference>
<organism evidence="2 3">
    <name type="scientific">Phyllobacterium salinisoli</name>
    <dbReference type="NCBI Taxonomy" id="1899321"/>
    <lineage>
        <taxon>Bacteria</taxon>
        <taxon>Pseudomonadati</taxon>
        <taxon>Pseudomonadota</taxon>
        <taxon>Alphaproteobacteria</taxon>
        <taxon>Hyphomicrobiales</taxon>
        <taxon>Phyllobacteriaceae</taxon>
        <taxon>Phyllobacterium</taxon>
    </lineage>
</organism>
<proteinExistence type="predicted"/>
<keyword evidence="3" id="KW-1185">Reference proteome</keyword>
<keyword evidence="1" id="KW-0812">Transmembrane</keyword>
<evidence type="ECO:0000313" key="2">
    <source>
        <dbReference type="EMBL" id="RCS21521.1"/>
    </source>
</evidence>
<accession>A0A368JX42</accession>
<keyword evidence="1" id="KW-0472">Membrane</keyword>
<name>A0A368JX42_9HYPH</name>
<sequence>MDIYSQKNAAVPQKLVITTLELVLIALSAWVMFGGGETIVAGFFGFVPAETAPAPIKACNLIAMLY</sequence>
<evidence type="ECO:0000256" key="1">
    <source>
        <dbReference type="SAM" id="Phobius"/>
    </source>
</evidence>
<evidence type="ECO:0000313" key="3">
    <source>
        <dbReference type="Proteomes" id="UP000253420"/>
    </source>
</evidence>